<evidence type="ECO:0000259" key="4">
    <source>
        <dbReference type="PROSITE" id="PS51379"/>
    </source>
</evidence>
<feature type="domain" description="4Fe-4S ferredoxin-type" evidence="4">
    <location>
        <begin position="38"/>
        <end position="67"/>
    </location>
</feature>
<evidence type="ECO:0000256" key="3">
    <source>
        <dbReference type="ARBA" id="ARBA00023014"/>
    </source>
</evidence>
<evidence type="ECO:0000256" key="1">
    <source>
        <dbReference type="ARBA" id="ARBA00022723"/>
    </source>
</evidence>
<feature type="domain" description="4Fe-4S ferredoxin-type" evidence="4">
    <location>
        <begin position="4"/>
        <end position="33"/>
    </location>
</feature>
<protein>
    <submittedName>
        <fullName evidence="5">NADH dehydrogenase subunit I</fullName>
    </submittedName>
</protein>
<keyword evidence="2" id="KW-0408">Iron</keyword>
<dbReference type="RefSeq" id="WP_126306606.1">
    <property type="nucleotide sequence ID" value="NZ_AP018449.1"/>
</dbReference>
<sequence>MTSYLKSTRKEDCYGCSACYNVCPVQCIRMISDSEGYSYPAIDNNRCTKCRLCEEVCPLEPSGYKFKGVDNPVAYAAWNKNDSVRRTSTSGGLFVALSGYILNNSGAVFGAMFDSNFAVVHGCAETKQQRDKFKGSKYVQSNIGDTYKQVKDLLEAGKKAMFTGTPCQVGGLYAFLRKDYDNLFTVDLVCHGVPSPGLFRDHINNLKNKFKADIESINFRDKQKGWGTYYLKIKFANGKIYGRNALMDFYYRMFLKYYFVRPSCYRCEYTKMNREADITIADFWGIEKIRPELKKSGGVSMVLVNSEKGLRLFEWAGNDLIYERVEIEEAMQPNMHVARDRNPQRDDFFRRYSAKGINSLQLRYLTLPAIFEFPRRVLKFIGKRFKKIGGL</sequence>
<dbReference type="AlphaFoldDB" id="A0A348AGB8"/>
<keyword evidence="3" id="KW-0411">Iron-sulfur</keyword>
<dbReference type="PANTHER" id="PTHR43193:SF2">
    <property type="entry name" value="POLYFERREDOXIN PROTEIN FWDF"/>
    <property type="match status" value="1"/>
</dbReference>
<evidence type="ECO:0000313" key="5">
    <source>
        <dbReference type="EMBL" id="BBB90116.1"/>
    </source>
</evidence>
<dbReference type="InterPro" id="IPR007525">
    <property type="entry name" value="FrhB_FdhB_C"/>
</dbReference>
<reference evidence="5 6" key="1">
    <citation type="journal article" date="2018" name="Int. J. Syst. Evol. Microbiol.">
        <title>Methylomusa anaerophila gen. nov., sp. nov., an anaerobic methanol-utilizing bacterium isolated from a microbial fuel cell.</title>
        <authorList>
            <person name="Amano N."/>
            <person name="Yamamuro A."/>
            <person name="Miyahara M."/>
            <person name="Kouzuma A."/>
            <person name="Abe T."/>
            <person name="Watanabe K."/>
        </authorList>
    </citation>
    <scope>NUCLEOTIDE SEQUENCE [LARGE SCALE GENOMIC DNA]</scope>
    <source>
        <strain evidence="5 6">MMFC1</strain>
    </source>
</reference>
<dbReference type="SUPFAM" id="SSF54862">
    <property type="entry name" value="4Fe-4S ferredoxins"/>
    <property type="match status" value="1"/>
</dbReference>
<dbReference type="InterPro" id="IPR017896">
    <property type="entry name" value="4Fe4S_Fe-S-bd"/>
</dbReference>
<dbReference type="EMBL" id="AP018449">
    <property type="protein sequence ID" value="BBB90116.1"/>
    <property type="molecule type" value="Genomic_DNA"/>
</dbReference>
<dbReference type="Pfam" id="PF12838">
    <property type="entry name" value="Fer4_7"/>
    <property type="match status" value="1"/>
</dbReference>
<dbReference type="InterPro" id="IPR052977">
    <property type="entry name" value="Polyferredoxin-like_ET"/>
</dbReference>
<dbReference type="KEGG" id="mana:MAMMFC1_00764"/>
<proteinExistence type="predicted"/>
<dbReference type="Gene3D" id="3.30.70.3270">
    <property type="match status" value="1"/>
</dbReference>
<dbReference type="OrthoDB" id="430408at2"/>
<dbReference type="Pfam" id="PF04432">
    <property type="entry name" value="FrhB_FdhB_C"/>
    <property type="match status" value="1"/>
</dbReference>
<dbReference type="GO" id="GO:0046872">
    <property type="term" value="F:metal ion binding"/>
    <property type="evidence" value="ECO:0007669"/>
    <property type="project" value="UniProtKB-KW"/>
</dbReference>
<dbReference type="PROSITE" id="PS51379">
    <property type="entry name" value="4FE4S_FER_2"/>
    <property type="match status" value="2"/>
</dbReference>
<gene>
    <name evidence="5" type="ORF">MAMMFC1_00764</name>
</gene>
<keyword evidence="1" id="KW-0479">Metal-binding</keyword>
<organism evidence="5 6">
    <name type="scientific">Methylomusa anaerophila</name>
    <dbReference type="NCBI Taxonomy" id="1930071"/>
    <lineage>
        <taxon>Bacteria</taxon>
        <taxon>Bacillati</taxon>
        <taxon>Bacillota</taxon>
        <taxon>Negativicutes</taxon>
        <taxon>Selenomonadales</taxon>
        <taxon>Sporomusaceae</taxon>
        <taxon>Methylomusa</taxon>
    </lineage>
</organism>
<dbReference type="PROSITE" id="PS00198">
    <property type="entry name" value="4FE4S_FER_1"/>
    <property type="match status" value="2"/>
</dbReference>
<evidence type="ECO:0000256" key="2">
    <source>
        <dbReference type="ARBA" id="ARBA00023004"/>
    </source>
</evidence>
<dbReference type="InterPro" id="IPR017900">
    <property type="entry name" value="4Fe4S_Fe_S_CS"/>
</dbReference>
<dbReference type="GO" id="GO:0051536">
    <property type="term" value="F:iron-sulfur cluster binding"/>
    <property type="evidence" value="ECO:0007669"/>
    <property type="project" value="UniProtKB-KW"/>
</dbReference>
<dbReference type="PANTHER" id="PTHR43193">
    <property type="match status" value="1"/>
</dbReference>
<name>A0A348AGB8_9FIRM</name>
<accession>A0A348AGB8</accession>
<dbReference type="Proteomes" id="UP000276437">
    <property type="component" value="Chromosome"/>
</dbReference>
<evidence type="ECO:0000313" key="6">
    <source>
        <dbReference type="Proteomes" id="UP000276437"/>
    </source>
</evidence>
<keyword evidence="6" id="KW-1185">Reference proteome</keyword>